<dbReference type="GO" id="GO:0005737">
    <property type="term" value="C:cytoplasm"/>
    <property type="evidence" value="ECO:0007669"/>
    <property type="project" value="TreeGrafter"/>
</dbReference>
<dbReference type="EMBL" id="CAXITT010000231">
    <property type="protein sequence ID" value="CAL1536478.1"/>
    <property type="molecule type" value="Genomic_DNA"/>
</dbReference>
<evidence type="ECO:0000256" key="7">
    <source>
        <dbReference type="RuleBase" id="RU000384"/>
    </source>
</evidence>
<dbReference type="Gene3D" id="3.10.20.70">
    <property type="entry name" value="Glutamine synthetase, N-terminal domain"/>
    <property type="match status" value="1"/>
</dbReference>
<evidence type="ECO:0000259" key="8">
    <source>
        <dbReference type="PROSITE" id="PS51987"/>
    </source>
</evidence>
<evidence type="ECO:0000256" key="1">
    <source>
        <dbReference type="ARBA" id="ARBA00009897"/>
    </source>
</evidence>
<proteinExistence type="inferred from homology"/>
<keyword evidence="10" id="KW-1185">Reference proteome</keyword>
<comment type="subunit">
    <text evidence="3">Dodecamer. Interacts with BFSP2 and VIM.</text>
</comment>
<dbReference type="InterPro" id="IPR014746">
    <property type="entry name" value="Gln_synth/guanido_kin_cat_dom"/>
</dbReference>
<comment type="function">
    <text evidence="2">May act as a component of the cytoskeleton or as a chaperone for the reorganization of intermediate filament proteins during terminal differentiation in the lens. Does not seem to have enzymatic activity.</text>
</comment>
<dbReference type="Pfam" id="PF00120">
    <property type="entry name" value="Gln-synt_C"/>
    <property type="match status" value="1"/>
</dbReference>
<sequence>MEELVVEKHQKPIKWTVNDFNLLQLIFVDVNGIPRGKTVPKNVALHLANNGIEMLHLNQTLGLAMDVPWKVEELIDEFPNGIYIPDLETVVRWPWACQPELQIGQVMGHIVWEDGHRESLSVRFQAEKQIDKLKSLGLKVVSSFTIQFTVFKSAHKHCGDFMGGDNRLGIGPYDNISTELCMLDLCEQLKEAGVEVESWTSLPGRGQFEMTLLASEGIRSADAVCRFRHGLKSAMAKVGFQVTFMTHPPGVGAETFNSMVHRFAIYSTLGQNMFLDDTEGGKLSDVVKNWTAGMLSHAAAMTALCCPTVNCYSHDKTPRHLDWDVDNFSSYLNIHVHENEAWIENRMPTSACNPYFVILATVASGIDGLEKKMNCPEKCSTSFDIVPEDLGTALQILKVDNVLTDALSPVLMKVFLNIKEDYEIEKFRTLEDGPDRTDKLKQLEYEYYLSRL</sequence>
<evidence type="ECO:0000313" key="10">
    <source>
        <dbReference type="Proteomes" id="UP001497497"/>
    </source>
</evidence>
<feature type="domain" description="GS catalytic" evidence="8">
    <location>
        <begin position="122"/>
        <end position="452"/>
    </location>
</feature>
<comment type="caution">
    <text evidence="9">The sequence shown here is derived from an EMBL/GenBank/DDBJ whole genome shotgun (WGS) entry which is preliminary data.</text>
</comment>
<dbReference type="Proteomes" id="UP001497497">
    <property type="component" value="Unassembled WGS sequence"/>
</dbReference>
<evidence type="ECO:0000313" key="9">
    <source>
        <dbReference type="EMBL" id="CAL1536478.1"/>
    </source>
</evidence>
<dbReference type="PANTHER" id="PTHR43407">
    <property type="entry name" value="GLUTAMINE SYNTHETASE"/>
    <property type="match status" value="1"/>
</dbReference>
<comment type="similarity">
    <text evidence="1 6 7">Belongs to the glutamine synthetase family.</text>
</comment>
<dbReference type="AlphaFoldDB" id="A0AAV2HQU3"/>
<gene>
    <name evidence="9" type="ORF">GSLYS_00010391001</name>
</gene>
<evidence type="ECO:0000256" key="6">
    <source>
        <dbReference type="PROSITE-ProRule" id="PRU01331"/>
    </source>
</evidence>
<dbReference type="Gene3D" id="3.30.590.10">
    <property type="entry name" value="Glutamine synthetase/guanido kinase, catalytic domain"/>
    <property type="match status" value="1"/>
</dbReference>
<dbReference type="GO" id="GO:0004356">
    <property type="term" value="F:glutamine synthetase activity"/>
    <property type="evidence" value="ECO:0007669"/>
    <property type="project" value="InterPro"/>
</dbReference>
<evidence type="ECO:0000256" key="4">
    <source>
        <dbReference type="ARBA" id="ARBA00039404"/>
    </source>
</evidence>
<dbReference type="InterPro" id="IPR008146">
    <property type="entry name" value="Gln_synth_cat_dom"/>
</dbReference>
<dbReference type="PANTHER" id="PTHR43407:SF1">
    <property type="entry name" value="LENGSIN"/>
    <property type="match status" value="1"/>
</dbReference>
<dbReference type="GO" id="GO:0006542">
    <property type="term" value="P:glutamine biosynthetic process"/>
    <property type="evidence" value="ECO:0007669"/>
    <property type="project" value="InterPro"/>
</dbReference>
<dbReference type="GO" id="GO:0016020">
    <property type="term" value="C:membrane"/>
    <property type="evidence" value="ECO:0007669"/>
    <property type="project" value="TreeGrafter"/>
</dbReference>
<accession>A0AAV2HQU3</accession>
<dbReference type="SMART" id="SM01230">
    <property type="entry name" value="Gln-synt_C"/>
    <property type="match status" value="1"/>
</dbReference>
<dbReference type="PROSITE" id="PS51987">
    <property type="entry name" value="GS_CATALYTIC"/>
    <property type="match status" value="1"/>
</dbReference>
<evidence type="ECO:0000256" key="2">
    <source>
        <dbReference type="ARBA" id="ARBA00037583"/>
    </source>
</evidence>
<reference evidence="9 10" key="1">
    <citation type="submission" date="2024-04" db="EMBL/GenBank/DDBJ databases">
        <authorList>
            <consortium name="Genoscope - CEA"/>
            <person name="William W."/>
        </authorList>
    </citation>
    <scope>NUCLEOTIDE SEQUENCE [LARGE SCALE GENOMIC DNA]</scope>
</reference>
<dbReference type="InterPro" id="IPR036651">
    <property type="entry name" value="Gln_synt_N_sf"/>
</dbReference>
<protein>
    <recommendedName>
        <fullName evidence="4">Lengsin</fullName>
    </recommendedName>
    <alternativeName>
        <fullName evidence="5">Glutamate-ammonia ligase domain-containing protein 1</fullName>
    </alternativeName>
</protein>
<dbReference type="SUPFAM" id="SSF55931">
    <property type="entry name" value="Glutamine synthetase/guanido kinase"/>
    <property type="match status" value="1"/>
</dbReference>
<name>A0AAV2HQU3_LYMST</name>
<evidence type="ECO:0000256" key="3">
    <source>
        <dbReference type="ARBA" id="ARBA00038790"/>
    </source>
</evidence>
<organism evidence="9 10">
    <name type="scientific">Lymnaea stagnalis</name>
    <name type="common">Great pond snail</name>
    <name type="synonym">Helix stagnalis</name>
    <dbReference type="NCBI Taxonomy" id="6523"/>
    <lineage>
        <taxon>Eukaryota</taxon>
        <taxon>Metazoa</taxon>
        <taxon>Spiralia</taxon>
        <taxon>Lophotrochozoa</taxon>
        <taxon>Mollusca</taxon>
        <taxon>Gastropoda</taxon>
        <taxon>Heterobranchia</taxon>
        <taxon>Euthyneura</taxon>
        <taxon>Panpulmonata</taxon>
        <taxon>Hygrophila</taxon>
        <taxon>Lymnaeoidea</taxon>
        <taxon>Lymnaeidae</taxon>
        <taxon>Lymnaea</taxon>
    </lineage>
</organism>
<evidence type="ECO:0000256" key="5">
    <source>
        <dbReference type="ARBA" id="ARBA00042675"/>
    </source>
</evidence>